<evidence type="ECO:0000313" key="6">
    <source>
        <dbReference type="EMBL" id="SMP49796.1"/>
    </source>
</evidence>
<feature type="domain" description="Phospholipid/glycerol acyltransferase" evidence="5">
    <location>
        <begin position="75"/>
        <end position="191"/>
    </location>
</feature>
<reference evidence="6 7" key="1">
    <citation type="submission" date="2017-05" db="EMBL/GenBank/DDBJ databases">
        <authorList>
            <person name="Varghese N."/>
            <person name="Submissions S."/>
        </authorList>
    </citation>
    <scope>NUCLEOTIDE SEQUENCE [LARGE SCALE GENOMIC DNA]</scope>
    <source>
        <strain evidence="6 7">DSM 26001</strain>
    </source>
</reference>
<comment type="pathway">
    <text evidence="1">Lipid metabolism.</text>
</comment>
<keyword evidence="4" id="KW-0812">Transmembrane</keyword>
<evidence type="ECO:0000256" key="2">
    <source>
        <dbReference type="ARBA" id="ARBA00022679"/>
    </source>
</evidence>
<comment type="caution">
    <text evidence="6">The sequence shown here is derived from an EMBL/GenBank/DDBJ whole genome shotgun (WGS) entry which is preliminary data.</text>
</comment>
<evidence type="ECO:0000256" key="3">
    <source>
        <dbReference type="ARBA" id="ARBA00023315"/>
    </source>
</evidence>
<keyword evidence="2" id="KW-0808">Transferase</keyword>
<feature type="transmembrane region" description="Helical" evidence="4">
    <location>
        <begin position="18"/>
        <end position="37"/>
    </location>
</feature>
<dbReference type="EMBL" id="FXUL01000002">
    <property type="protein sequence ID" value="SMP49796.1"/>
    <property type="molecule type" value="Genomic_DNA"/>
</dbReference>
<organism evidence="6 7">
    <name type="scientific">Noviherbaspirillum suwonense</name>
    <dbReference type="NCBI Taxonomy" id="1224511"/>
    <lineage>
        <taxon>Bacteria</taxon>
        <taxon>Pseudomonadati</taxon>
        <taxon>Pseudomonadota</taxon>
        <taxon>Betaproteobacteria</taxon>
        <taxon>Burkholderiales</taxon>
        <taxon>Oxalobacteraceae</taxon>
        <taxon>Noviherbaspirillum</taxon>
    </lineage>
</organism>
<dbReference type="SUPFAM" id="SSF69593">
    <property type="entry name" value="Glycerol-3-phosphate (1)-acyltransferase"/>
    <property type="match status" value="1"/>
</dbReference>
<dbReference type="GO" id="GO:0016746">
    <property type="term" value="F:acyltransferase activity"/>
    <property type="evidence" value="ECO:0007669"/>
    <property type="project" value="UniProtKB-KW"/>
</dbReference>
<proteinExistence type="predicted"/>
<protein>
    <submittedName>
        <fullName evidence="6">1-acyl-sn-glycerol-3-phosphate acyltransferase</fullName>
    </submittedName>
</protein>
<keyword evidence="4" id="KW-1133">Transmembrane helix</keyword>
<name>A0ABY1PV17_9BURK</name>
<gene>
    <name evidence="6" type="ORF">SAMN06295970_102319</name>
</gene>
<dbReference type="PANTHER" id="PTHR10434:SF11">
    <property type="entry name" value="1-ACYL-SN-GLYCEROL-3-PHOSPHATE ACYLTRANSFERASE"/>
    <property type="match status" value="1"/>
</dbReference>
<dbReference type="SMART" id="SM00563">
    <property type="entry name" value="PlsC"/>
    <property type="match status" value="1"/>
</dbReference>
<sequence>MRAGAEPGRLSGWLSSTYAWSLAAVLLPVFVLLIMALRRPALARPVARAGARLLFRLAGMPVAARGLERLPGVPHILLVNHSSFIDGIALVALLPPTPGYAFVVRQQFPVQRLLCPLLRALGTVVLMPAGAGSHAGNAALLVQALRRRGNLVIFPEAGFVPEPGLRRFHSGAFVAARRTGAPLVTAGLRGARLALKPRRWLLVRATMSLDIGAVLDPRHGDMRLLMAAARAALLRLSGEPDAGNERQRVADRA</sequence>
<evidence type="ECO:0000256" key="1">
    <source>
        <dbReference type="ARBA" id="ARBA00005189"/>
    </source>
</evidence>
<keyword evidence="3 6" id="KW-0012">Acyltransferase</keyword>
<evidence type="ECO:0000256" key="4">
    <source>
        <dbReference type="SAM" id="Phobius"/>
    </source>
</evidence>
<dbReference type="Proteomes" id="UP001158049">
    <property type="component" value="Unassembled WGS sequence"/>
</dbReference>
<evidence type="ECO:0000313" key="7">
    <source>
        <dbReference type="Proteomes" id="UP001158049"/>
    </source>
</evidence>
<dbReference type="RefSeq" id="WP_283441119.1">
    <property type="nucleotide sequence ID" value="NZ_FXUL01000002.1"/>
</dbReference>
<evidence type="ECO:0000259" key="5">
    <source>
        <dbReference type="SMART" id="SM00563"/>
    </source>
</evidence>
<dbReference type="PANTHER" id="PTHR10434">
    <property type="entry name" value="1-ACYL-SN-GLYCEROL-3-PHOSPHATE ACYLTRANSFERASE"/>
    <property type="match status" value="1"/>
</dbReference>
<keyword evidence="4" id="KW-0472">Membrane</keyword>
<dbReference type="CDD" id="cd07989">
    <property type="entry name" value="LPLAT_AGPAT-like"/>
    <property type="match status" value="1"/>
</dbReference>
<dbReference type="InterPro" id="IPR002123">
    <property type="entry name" value="Plipid/glycerol_acylTrfase"/>
</dbReference>
<dbReference type="Pfam" id="PF01553">
    <property type="entry name" value="Acyltransferase"/>
    <property type="match status" value="1"/>
</dbReference>
<keyword evidence="7" id="KW-1185">Reference proteome</keyword>
<accession>A0ABY1PV17</accession>